<evidence type="ECO:0008006" key="3">
    <source>
        <dbReference type="Google" id="ProtNLM"/>
    </source>
</evidence>
<dbReference type="VEuPathDB" id="FungiDB:P170DRAFT_477510"/>
<protein>
    <recommendedName>
        <fullName evidence="3">F-box domain-containing protein</fullName>
    </recommendedName>
</protein>
<name>A0A2I2G181_9EURO</name>
<dbReference type="AlphaFoldDB" id="A0A2I2G181"/>
<dbReference type="RefSeq" id="XP_024701936.1">
    <property type="nucleotide sequence ID" value="XM_024853480.1"/>
</dbReference>
<gene>
    <name evidence="1" type="ORF">P170DRAFT_477510</name>
</gene>
<sequence>MSPQLEALPYEIQQFILEYLDATHPASLTALACASKNLFATVKPFLFRTIRFSVKDIRDYNRIQPDRISIAVQEYSKLLKHYNSAEYVQNLIIGGDISEYDYRERGLRSQNGDFGPYHWKQSKISHVDRLTLASADGEVCDEPDPVRHMSRADYSKPDACYNDNPAWKPLAEFIKMLPGLKHLVYNYFSQFPPCLLEVLHNNLPGCKLHLYTFSMRSVPLLDDYETKLITSPCLTSIRIVCKVDTRRGTDFELGHPADHAMRHAIVLAPALNRVHIDVCRGGGARRIFLEPRIIPTTVCPSAPKSLDVRNSLHSLRLRFVISANRELVKRWTARIDFSKLKVLGLTGNINADTLDYMGSSYQFPSLRSLFIRYTLHDSAWVSGESLKRFLDRLPPLLSLTVSFSRSGLDVDGIAKHHGAALRRLTINNPHLNEYDLKCLAKYCPHLEYLKLGLKRTWGDANEIALYKALGSIPRLVDLDLSLNAPDRNLRGTDAPDFSDDDRFDKFHRKYCTLRSGFRDEHTEYIKNGYVRDQLMNCALDKDLACAIFRAISAGKPKDIGRE</sequence>
<dbReference type="SUPFAM" id="SSF52047">
    <property type="entry name" value="RNI-like"/>
    <property type="match status" value="1"/>
</dbReference>
<keyword evidence="2" id="KW-1185">Reference proteome</keyword>
<proteinExistence type="predicted"/>
<dbReference type="InterPro" id="IPR032675">
    <property type="entry name" value="LRR_dom_sf"/>
</dbReference>
<dbReference type="OrthoDB" id="3945550at2759"/>
<dbReference type="Proteomes" id="UP000234275">
    <property type="component" value="Unassembled WGS sequence"/>
</dbReference>
<evidence type="ECO:0000313" key="1">
    <source>
        <dbReference type="EMBL" id="PLB46634.1"/>
    </source>
</evidence>
<accession>A0A2I2G181</accession>
<dbReference type="EMBL" id="MSFO01000006">
    <property type="protein sequence ID" value="PLB46634.1"/>
    <property type="molecule type" value="Genomic_DNA"/>
</dbReference>
<dbReference type="STRING" id="1392250.A0A2I2G181"/>
<dbReference type="GeneID" id="36561178"/>
<organism evidence="1 2">
    <name type="scientific">Aspergillus steynii IBT 23096</name>
    <dbReference type="NCBI Taxonomy" id="1392250"/>
    <lineage>
        <taxon>Eukaryota</taxon>
        <taxon>Fungi</taxon>
        <taxon>Dikarya</taxon>
        <taxon>Ascomycota</taxon>
        <taxon>Pezizomycotina</taxon>
        <taxon>Eurotiomycetes</taxon>
        <taxon>Eurotiomycetidae</taxon>
        <taxon>Eurotiales</taxon>
        <taxon>Aspergillaceae</taxon>
        <taxon>Aspergillus</taxon>
        <taxon>Aspergillus subgen. Circumdati</taxon>
    </lineage>
</organism>
<dbReference type="Gene3D" id="3.80.10.10">
    <property type="entry name" value="Ribonuclease Inhibitor"/>
    <property type="match status" value="1"/>
</dbReference>
<evidence type="ECO:0000313" key="2">
    <source>
        <dbReference type="Proteomes" id="UP000234275"/>
    </source>
</evidence>
<comment type="caution">
    <text evidence="1">The sequence shown here is derived from an EMBL/GenBank/DDBJ whole genome shotgun (WGS) entry which is preliminary data.</text>
</comment>
<reference evidence="1 2" key="1">
    <citation type="submission" date="2016-12" db="EMBL/GenBank/DDBJ databases">
        <title>The genomes of Aspergillus section Nigri reveals drivers in fungal speciation.</title>
        <authorList>
            <consortium name="DOE Joint Genome Institute"/>
            <person name="Vesth T.C."/>
            <person name="Nybo J."/>
            <person name="Theobald S."/>
            <person name="Brandl J."/>
            <person name="Frisvad J.C."/>
            <person name="Nielsen K.F."/>
            <person name="Lyhne E.K."/>
            <person name="Kogle M.E."/>
            <person name="Kuo A."/>
            <person name="Riley R."/>
            <person name="Clum A."/>
            <person name="Nolan M."/>
            <person name="Lipzen A."/>
            <person name="Salamov A."/>
            <person name="Henrissat B."/>
            <person name="Wiebenga A."/>
            <person name="De Vries R.P."/>
            <person name="Grigoriev I.V."/>
            <person name="Mortensen U.H."/>
            <person name="Andersen M.R."/>
            <person name="Baker S.E."/>
        </authorList>
    </citation>
    <scope>NUCLEOTIDE SEQUENCE [LARGE SCALE GENOMIC DNA]</scope>
    <source>
        <strain evidence="1 2">IBT 23096</strain>
    </source>
</reference>